<reference evidence="1" key="1">
    <citation type="submission" date="2019-12" db="EMBL/GenBank/DDBJ databases">
        <title>Comparative genomics gives insights into the taxonomy of the Azoarcus-Aromatoleum group and reveals separate origins of nif in the plant-associated Azoarcus and non-plant-associated Aromatoleum sub-groups.</title>
        <authorList>
            <person name="Lafos M."/>
            <person name="Maluk M."/>
            <person name="Batista M."/>
            <person name="Junghare M."/>
            <person name="Carmona M."/>
            <person name="Faoro H."/>
            <person name="Cruz L.M."/>
            <person name="Battistoni F."/>
            <person name="De Souza E."/>
            <person name="Pedrosa F."/>
            <person name="Chen W.-M."/>
            <person name="Poole P.S."/>
            <person name="Dixon R.A."/>
            <person name="James E.K."/>
        </authorList>
    </citation>
    <scope>NUCLEOTIDE SEQUENCE</scope>
    <source>
        <strain evidence="1">NSC3</strain>
    </source>
</reference>
<name>A0A972F913_9RHOO</name>
<evidence type="ECO:0008006" key="3">
    <source>
        <dbReference type="Google" id="ProtNLM"/>
    </source>
</evidence>
<sequence>MDVDLAAFRLHALASLTTGKSGSGSTGLARGVDFLDVLLQARGARQPETTASAGMGGLLAGESSRVDALLTRLEASNRAFLQRYNARVAEIGDEAQVLGRLRERLAELGASSKSLEAIPETSGNREIKAALRDFVARYNAWDAEFDPYFERGALLDGNQAGDVARFSLRREVGSIFHGAGNGGFAKGLTDMGVKVMSDGQLGLDEAALDEALAANRAGALRTLDNMARAFREAAEMLASDGHLLDRRIENASRAIAWADENQAKVEAEFGPRNF</sequence>
<evidence type="ECO:0000313" key="2">
    <source>
        <dbReference type="Proteomes" id="UP000599523"/>
    </source>
</evidence>
<dbReference type="EMBL" id="WTVM01000123">
    <property type="protein sequence ID" value="NMG04468.1"/>
    <property type="molecule type" value="Genomic_DNA"/>
</dbReference>
<dbReference type="RefSeq" id="WP_168989139.1">
    <property type="nucleotide sequence ID" value="NZ_CAWPHM010000026.1"/>
</dbReference>
<dbReference type="Proteomes" id="UP000599523">
    <property type="component" value="Unassembled WGS sequence"/>
</dbReference>
<comment type="caution">
    <text evidence="1">The sequence shown here is derived from an EMBL/GenBank/DDBJ whole genome shotgun (WGS) entry which is preliminary data.</text>
</comment>
<dbReference type="AlphaFoldDB" id="A0A972F913"/>
<organism evidence="1 2">
    <name type="scientific">Azoarcus taiwanensis</name>
    <dbReference type="NCBI Taxonomy" id="666964"/>
    <lineage>
        <taxon>Bacteria</taxon>
        <taxon>Pseudomonadati</taxon>
        <taxon>Pseudomonadota</taxon>
        <taxon>Betaproteobacteria</taxon>
        <taxon>Rhodocyclales</taxon>
        <taxon>Zoogloeaceae</taxon>
        <taxon>Azoarcus</taxon>
    </lineage>
</organism>
<proteinExistence type="predicted"/>
<gene>
    <name evidence="1" type="ORF">GPA21_16040</name>
</gene>
<accession>A0A972F913</accession>
<keyword evidence="2" id="KW-1185">Reference proteome</keyword>
<evidence type="ECO:0000313" key="1">
    <source>
        <dbReference type="EMBL" id="NMG04468.1"/>
    </source>
</evidence>
<protein>
    <recommendedName>
        <fullName evidence="3">Flagellar hook-associated protein 2 C-terminal domain-containing protein</fullName>
    </recommendedName>
</protein>